<dbReference type="AlphaFoldDB" id="A0A0G1F8K6"/>
<dbReference type="InterPro" id="IPR006976">
    <property type="entry name" value="VanZ-like"/>
</dbReference>
<proteinExistence type="predicted"/>
<keyword evidence="1" id="KW-0472">Membrane</keyword>
<comment type="caution">
    <text evidence="3">The sequence shown here is derived from an EMBL/GenBank/DDBJ whole genome shotgun (WGS) entry which is preliminary data.</text>
</comment>
<dbReference type="NCBIfam" id="NF037970">
    <property type="entry name" value="vanZ_1"/>
    <property type="match status" value="1"/>
</dbReference>
<evidence type="ECO:0000259" key="2">
    <source>
        <dbReference type="Pfam" id="PF04892"/>
    </source>
</evidence>
<dbReference type="STRING" id="1618436.UV59_C0048G0007"/>
<sequence>MKTLLYWLPTVFWMSLIFFLSSRASVKVSDTQVVQFLFFKTLHVVEYAILYVLLFRSLKNTYPAPLWQNRYNALLIAVTYGMTDEVHQMFVPTREGAFRDVIIDTMGISLAAISLWKLLPPAPKPLKALAKKLAIL</sequence>
<evidence type="ECO:0000313" key="3">
    <source>
        <dbReference type="EMBL" id="KKS83168.1"/>
    </source>
</evidence>
<name>A0A0G1F8K6_9BACT</name>
<dbReference type="Pfam" id="PF04892">
    <property type="entry name" value="VanZ"/>
    <property type="match status" value="1"/>
</dbReference>
<evidence type="ECO:0000313" key="4">
    <source>
        <dbReference type="Proteomes" id="UP000034543"/>
    </source>
</evidence>
<evidence type="ECO:0000256" key="1">
    <source>
        <dbReference type="SAM" id="Phobius"/>
    </source>
</evidence>
<organism evidence="3 4">
    <name type="scientific">Candidatus Gottesmanbacteria bacterium GW2011_GWA1_43_11</name>
    <dbReference type="NCBI Taxonomy" id="1618436"/>
    <lineage>
        <taxon>Bacteria</taxon>
        <taxon>Candidatus Gottesmaniibacteriota</taxon>
    </lineage>
</organism>
<dbReference type="Proteomes" id="UP000034543">
    <property type="component" value="Unassembled WGS sequence"/>
</dbReference>
<keyword evidence="1" id="KW-0812">Transmembrane</keyword>
<dbReference type="EMBL" id="LCFB01000048">
    <property type="protein sequence ID" value="KKS83168.1"/>
    <property type="molecule type" value="Genomic_DNA"/>
</dbReference>
<accession>A0A0G1F8K6</accession>
<feature type="transmembrane region" description="Helical" evidence="1">
    <location>
        <begin position="33"/>
        <end position="54"/>
    </location>
</feature>
<gene>
    <name evidence="3" type="ORF">UV59_C0048G0007</name>
</gene>
<protein>
    <submittedName>
        <fullName evidence="3">VanZ-like protein</fullName>
    </submittedName>
</protein>
<reference evidence="3 4" key="1">
    <citation type="journal article" date="2015" name="Nature">
        <title>rRNA introns, odd ribosomes, and small enigmatic genomes across a large radiation of phyla.</title>
        <authorList>
            <person name="Brown C.T."/>
            <person name="Hug L.A."/>
            <person name="Thomas B.C."/>
            <person name="Sharon I."/>
            <person name="Castelle C.J."/>
            <person name="Singh A."/>
            <person name="Wilkins M.J."/>
            <person name="Williams K.H."/>
            <person name="Banfield J.F."/>
        </authorList>
    </citation>
    <scope>NUCLEOTIDE SEQUENCE [LARGE SCALE GENOMIC DNA]</scope>
</reference>
<feature type="domain" description="VanZ-like" evidence="2">
    <location>
        <begin position="9"/>
        <end position="114"/>
    </location>
</feature>
<keyword evidence="1" id="KW-1133">Transmembrane helix</keyword>